<evidence type="ECO:0000313" key="1">
    <source>
        <dbReference type="EMBL" id="MRD47532.1"/>
    </source>
</evidence>
<evidence type="ECO:0000313" key="2">
    <source>
        <dbReference type="Proteomes" id="UP000487350"/>
    </source>
</evidence>
<dbReference type="RefSeq" id="WP_153584845.1">
    <property type="nucleotide sequence ID" value="NZ_WJBU01000008.1"/>
</dbReference>
<dbReference type="AlphaFoldDB" id="A0A844B2P8"/>
<dbReference type="Proteomes" id="UP000487350">
    <property type="component" value="Unassembled WGS sequence"/>
</dbReference>
<protein>
    <submittedName>
        <fullName evidence="1">Uncharacterized protein</fullName>
    </submittedName>
</protein>
<sequence length="286" mass="31911">MQRNARGETLRTTEDAWHHHFRVTPGHGIGQDQINEVAREVPLAPSQLSDDRRMLADFVSQKRAGIWNWAFQPLLHPRSGPREVLLALKRTAAFHQYMPESQEALLGMAEIIGADAFAHCPEHLDSRTSQFGGTEILLCSHTGWLRWHKLNMSLGVWRFVLSPGPKSSGPYGAWSMWRGPNHPHVLALGGAQAWFVANERGPVIRKVKGMSAIRLFPTKQESEKRSTKFDGHCVAAQGADLLRICSLAERIILPDGQVFQTRDEAEEYCHPAATVVQALVATFTGE</sequence>
<proteinExistence type="predicted"/>
<accession>A0A844B2P8</accession>
<dbReference type="OrthoDB" id="9151394at2"/>
<comment type="caution">
    <text evidence="1">The sequence shown here is derived from an EMBL/GenBank/DDBJ whole genome shotgun (WGS) entry which is preliminary data.</text>
</comment>
<dbReference type="EMBL" id="WJBU01000008">
    <property type="protein sequence ID" value="MRD47532.1"/>
    <property type="molecule type" value="Genomic_DNA"/>
</dbReference>
<organism evidence="1 2">
    <name type="scientific">Caenimonas koreensis DSM 17982</name>
    <dbReference type="NCBI Taxonomy" id="1121255"/>
    <lineage>
        <taxon>Bacteria</taxon>
        <taxon>Pseudomonadati</taxon>
        <taxon>Pseudomonadota</taxon>
        <taxon>Betaproteobacteria</taxon>
        <taxon>Burkholderiales</taxon>
        <taxon>Comamonadaceae</taxon>
        <taxon>Caenimonas</taxon>
    </lineage>
</organism>
<name>A0A844B2P8_9BURK</name>
<keyword evidence="2" id="KW-1185">Reference proteome</keyword>
<reference evidence="1 2" key="1">
    <citation type="submission" date="2019-11" db="EMBL/GenBank/DDBJ databases">
        <title>Caenimonas koreensis gen. nov., sp. nov., isolated from activated sludge.</title>
        <authorList>
            <person name="Seung H.R."/>
        </authorList>
    </citation>
    <scope>NUCLEOTIDE SEQUENCE [LARGE SCALE GENOMIC DNA]</scope>
    <source>
        <strain evidence="1 2">EMB320</strain>
    </source>
</reference>
<gene>
    <name evidence="1" type="ORF">GHT07_09600</name>
</gene>